<sequence length="124" mass="13486">MQALISLNDSAAFCGEEEDIRFHIARQPICDQKTNIIGHELLCRHQSGASRAWFDDSDLATAEVFITALIDAGIEKLSQYVPLFVACPALDSGCGRHGVLAGLCYWPAVYWADGVMREARGASA</sequence>
<evidence type="ECO:0000313" key="1">
    <source>
        <dbReference type="EMBL" id="BBL72841.1"/>
    </source>
</evidence>
<reference evidence="1" key="1">
    <citation type="submission" date="2019-06" db="EMBL/GenBank/DDBJ databases">
        <title>Complete genome sequence of Methylogaea oryzae strain JCM16910.</title>
        <authorList>
            <person name="Asakawa S."/>
        </authorList>
    </citation>
    <scope>NUCLEOTIDE SEQUENCE</scope>
    <source>
        <strain evidence="1">E10</strain>
    </source>
</reference>
<dbReference type="RefSeq" id="WP_054773860.1">
    <property type="nucleotide sequence ID" value="NZ_AP019782.1"/>
</dbReference>
<dbReference type="AlphaFoldDB" id="A0A8D5AM61"/>
<keyword evidence="2" id="KW-1185">Reference proteome</keyword>
<name>A0A8D5AM61_9GAMM</name>
<protein>
    <recommendedName>
        <fullName evidence="3">EAL domain-containing protein</fullName>
    </recommendedName>
</protein>
<dbReference type="KEGG" id="moz:MoryE10_34470"/>
<accession>A0A8D5AM61</accession>
<evidence type="ECO:0000313" key="2">
    <source>
        <dbReference type="Proteomes" id="UP000824988"/>
    </source>
</evidence>
<gene>
    <name evidence="1" type="ORF">MoryE10_34470</name>
</gene>
<evidence type="ECO:0008006" key="3">
    <source>
        <dbReference type="Google" id="ProtNLM"/>
    </source>
</evidence>
<dbReference type="Proteomes" id="UP000824988">
    <property type="component" value="Chromosome"/>
</dbReference>
<dbReference type="EMBL" id="AP019782">
    <property type="protein sequence ID" value="BBL72841.1"/>
    <property type="molecule type" value="Genomic_DNA"/>
</dbReference>
<proteinExistence type="predicted"/>
<organism evidence="1 2">
    <name type="scientific">Methylogaea oryzae</name>
    <dbReference type="NCBI Taxonomy" id="1295382"/>
    <lineage>
        <taxon>Bacteria</taxon>
        <taxon>Pseudomonadati</taxon>
        <taxon>Pseudomonadota</taxon>
        <taxon>Gammaproteobacteria</taxon>
        <taxon>Methylococcales</taxon>
        <taxon>Methylococcaceae</taxon>
        <taxon>Methylogaea</taxon>
    </lineage>
</organism>